<dbReference type="PROSITE" id="PS52035">
    <property type="entry name" value="PEPTIDASE_M14"/>
    <property type="match status" value="1"/>
</dbReference>
<feature type="active site" description="Proton donor/acceptor" evidence="11">
    <location>
        <position position="389"/>
    </location>
</feature>
<dbReference type="SMART" id="SM00631">
    <property type="entry name" value="Zn_pept"/>
    <property type="match status" value="1"/>
</dbReference>
<keyword evidence="5" id="KW-0479">Metal-binding</keyword>
<protein>
    <recommendedName>
        <fullName evidence="13">Peptidase M14 domain-containing protein</fullName>
    </recommendedName>
</protein>
<gene>
    <name evidence="14" type="ORF">QR680_006544</name>
</gene>
<dbReference type="AlphaFoldDB" id="A0AA39HVS8"/>
<evidence type="ECO:0000256" key="3">
    <source>
        <dbReference type="ARBA" id="ARBA00022645"/>
    </source>
</evidence>
<dbReference type="SUPFAM" id="SSF53187">
    <property type="entry name" value="Zn-dependent exopeptidases"/>
    <property type="match status" value="1"/>
</dbReference>
<dbReference type="GO" id="GO:0008270">
    <property type="term" value="F:zinc ion binding"/>
    <property type="evidence" value="ECO:0007669"/>
    <property type="project" value="InterPro"/>
</dbReference>
<dbReference type="EMBL" id="JAUCMV010000003">
    <property type="protein sequence ID" value="KAK0413018.1"/>
    <property type="molecule type" value="Genomic_DNA"/>
</dbReference>
<dbReference type="Pfam" id="PF00246">
    <property type="entry name" value="Peptidase_M14"/>
    <property type="match status" value="1"/>
</dbReference>
<dbReference type="PANTHER" id="PTHR11705:SF91">
    <property type="entry name" value="FI01817P-RELATED"/>
    <property type="match status" value="1"/>
</dbReference>
<dbReference type="Pfam" id="PF02244">
    <property type="entry name" value="Propep_M14"/>
    <property type="match status" value="1"/>
</dbReference>
<evidence type="ECO:0000313" key="14">
    <source>
        <dbReference type="EMBL" id="KAK0413018.1"/>
    </source>
</evidence>
<dbReference type="InterPro" id="IPR000834">
    <property type="entry name" value="Peptidase_M14"/>
</dbReference>
<dbReference type="GO" id="GO:0005615">
    <property type="term" value="C:extracellular space"/>
    <property type="evidence" value="ECO:0007669"/>
    <property type="project" value="TreeGrafter"/>
</dbReference>
<accession>A0AA39HVS8</accession>
<organism evidence="14 15">
    <name type="scientific">Steinernema hermaphroditum</name>
    <dbReference type="NCBI Taxonomy" id="289476"/>
    <lineage>
        <taxon>Eukaryota</taxon>
        <taxon>Metazoa</taxon>
        <taxon>Ecdysozoa</taxon>
        <taxon>Nematoda</taxon>
        <taxon>Chromadorea</taxon>
        <taxon>Rhabditida</taxon>
        <taxon>Tylenchina</taxon>
        <taxon>Panagrolaimomorpha</taxon>
        <taxon>Strongyloidoidea</taxon>
        <taxon>Steinernematidae</taxon>
        <taxon>Steinernema</taxon>
    </lineage>
</organism>
<feature type="domain" description="Peptidase M14" evidence="13">
    <location>
        <begin position="117"/>
        <end position="427"/>
    </location>
</feature>
<dbReference type="Gene3D" id="3.30.70.340">
    <property type="entry name" value="Metallocarboxypeptidase-like"/>
    <property type="match status" value="1"/>
</dbReference>
<feature type="signal peptide" evidence="12">
    <location>
        <begin position="1"/>
        <end position="16"/>
    </location>
</feature>
<keyword evidence="3" id="KW-0121">Carboxypeptidase</keyword>
<dbReference type="InterPro" id="IPR003146">
    <property type="entry name" value="M14A_act_pep"/>
</dbReference>
<evidence type="ECO:0000256" key="1">
    <source>
        <dbReference type="ARBA" id="ARBA00001947"/>
    </source>
</evidence>
<comment type="cofactor">
    <cofactor evidence="1">
        <name>Zn(2+)</name>
        <dbReference type="ChEBI" id="CHEBI:29105"/>
    </cofactor>
</comment>
<dbReference type="Proteomes" id="UP001175271">
    <property type="component" value="Unassembled WGS sequence"/>
</dbReference>
<dbReference type="GO" id="GO:0004181">
    <property type="term" value="F:metallocarboxypeptidase activity"/>
    <property type="evidence" value="ECO:0007669"/>
    <property type="project" value="InterPro"/>
</dbReference>
<dbReference type="PANTHER" id="PTHR11705">
    <property type="entry name" value="PROTEASE FAMILY M14 CARBOXYPEPTIDASE A,B"/>
    <property type="match status" value="1"/>
</dbReference>
<keyword evidence="7" id="KW-0378">Hydrolase</keyword>
<keyword evidence="10" id="KW-1015">Disulfide bond</keyword>
<keyword evidence="6 12" id="KW-0732">Signal</keyword>
<evidence type="ECO:0000256" key="12">
    <source>
        <dbReference type="SAM" id="SignalP"/>
    </source>
</evidence>
<reference evidence="14" key="1">
    <citation type="submission" date="2023-06" db="EMBL/GenBank/DDBJ databases">
        <title>Genomic analysis of the entomopathogenic nematode Steinernema hermaphroditum.</title>
        <authorList>
            <person name="Schwarz E.M."/>
            <person name="Heppert J.K."/>
            <person name="Baniya A."/>
            <person name="Schwartz H.T."/>
            <person name="Tan C.-H."/>
            <person name="Antoshechkin I."/>
            <person name="Sternberg P.W."/>
            <person name="Goodrich-Blair H."/>
            <person name="Dillman A.R."/>
        </authorList>
    </citation>
    <scope>NUCLEOTIDE SEQUENCE</scope>
    <source>
        <strain evidence="14">PS9179</strain>
        <tissue evidence="14">Whole animal</tissue>
    </source>
</reference>
<evidence type="ECO:0000256" key="11">
    <source>
        <dbReference type="PROSITE-ProRule" id="PRU01379"/>
    </source>
</evidence>
<dbReference type="PRINTS" id="PR00765">
    <property type="entry name" value="CRBOXYPTASEA"/>
</dbReference>
<evidence type="ECO:0000313" key="15">
    <source>
        <dbReference type="Proteomes" id="UP001175271"/>
    </source>
</evidence>
<evidence type="ECO:0000256" key="5">
    <source>
        <dbReference type="ARBA" id="ARBA00022723"/>
    </source>
</evidence>
<evidence type="ECO:0000256" key="8">
    <source>
        <dbReference type="ARBA" id="ARBA00022833"/>
    </source>
</evidence>
<evidence type="ECO:0000256" key="9">
    <source>
        <dbReference type="ARBA" id="ARBA00023049"/>
    </source>
</evidence>
<evidence type="ECO:0000256" key="4">
    <source>
        <dbReference type="ARBA" id="ARBA00022670"/>
    </source>
</evidence>
<dbReference type="Gene3D" id="3.40.630.10">
    <property type="entry name" value="Zn peptidases"/>
    <property type="match status" value="1"/>
</dbReference>
<comment type="caution">
    <text evidence="14">The sequence shown here is derived from an EMBL/GenBank/DDBJ whole genome shotgun (WGS) entry which is preliminary data.</text>
</comment>
<comment type="similarity">
    <text evidence="2 11">Belongs to the peptidase M14 family.</text>
</comment>
<keyword evidence="9" id="KW-0482">Metalloprotease</keyword>
<evidence type="ECO:0000256" key="10">
    <source>
        <dbReference type="ARBA" id="ARBA00023157"/>
    </source>
</evidence>
<feature type="chain" id="PRO_5041312383" description="Peptidase M14 domain-containing protein" evidence="12">
    <location>
        <begin position="17"/>
        <end position="435"/>
    </location>
</feature>
<dbReference type="GO" id="GO:0006508">
    <property type="term" value="P:proteolysis"/>
    <property type="evidence" value="ECO:0007669"/>
    <property type="project" value="UniProtKB-KW"/>
</dbReference>
<evidence type="ECO:0000259" key="13">
    <source>
        <dbReference type="PROSITE" id="PS52035"/>
    </source>
</evidence>
<dbReference type="SUPFAM" id="SSF54897">
    <property type="entry name" value="Protease propeptides/inhibitors"/>
    <property type="match status" value="1"/>
</dbReference>
<dbReference type="InterPro" id="IPR036990">
    <property type="entry name" value="M14A-like_propep"/>
</dbReference>
<evidence type="ECO:0000256" key="2">
    <source>
        <dbReference type="ARBA" id="ARBA00005988"/>
    </source>
</evidence>
<evidence type="ECO:0000256" key="7">
    <source>
        <dbReference type="ARBA" id="ARBA00022801"/>
    </source>
</evidence>
<keyword evidence="8" id="KW-0862">Zinc</keyword>
<keyword evidence="4" id="KW-0645">Protease</keyword>
<proteinExistence type="inferred from homology"/>
<evidence type="ECO:0000256" key="6">
    <source>
        <dbReference type="ARBA" id="ARBA00022729"/>
    </source>
</evidence>
<dbReference type="FunFam" id="3.40.630.10:FF:000084">
    <property type="entry name" value="Carboxypeptidase B2"/>
    <property type="match status" value="1"/>
</dbReference>
<keyword evidence="15" id="KW-1185">Reference proteome</keyword>
<name>A0AA39HVS8_9BILA</name>
<sequence>MALLFLWLCLLLPATSVSLKEERSDYKIYRLITANLPQHEALVQAFYDKSLGVHFIKGPPRYGRTSDVKVSAKHLEEVEEFLDEQNIDYIQMFPNDGQTVDETVGTPTHCVFYRMGKYCQYNSMLRFIRQMTQRFPLLTESFTIGHSHKGRPLTGIRIGAASHIRHAVVIDAGIHAREWPASHAAMFFIEKLLHGYGTDPQITEILDNLDIHIIPLLNPDGYEYSRSANFKDVRMWRGNRGMRVMVNGSDCSGVDVNRNFDFHWGETGSSSDPCALNYGGPEAFSESGSKALREFILSPPLKGIVDAYVTIHSFGGLVIMPYNIANESLPEDHDELKAIGEKVVAAASKFSSEPFKLGTSVSLLNYSASGSSVDWAQQTANVKYSYCIELMPTIGSPSLEGFQPPEEKLWNIAASGWEGLKVIMQAALELQKKTL</sequence>